<keyword evidence="4" id="KW-1185">Reference proteome</keyword>
<dbReference type="Gene3D" id="2.20.70.10">
    <property type="match status" value="1"/>
</dbReference>
<sequence length="297" mass="31073">MSEFAPPSGPPPPKVPEGWKAVWNDQYSEWFFVNIYTKKSQWEKPDSPVYPPGEAPDLPPPSYAPPASSTPIPPTGDQKTLSSNNPYASTGRASHDISEDERLARQLQEEEDARARASGQGDRRGLADEFYSQQGASPQPGQYGYGQGSAGPYQPSQSPYQDQHTSDKGNSKGGFLGKLLGKASGSRPHHGGAYPPPSGYGQPGYGHYGQPGYGQPGPGYYPQQQMYGPPGRRKPGMGVGGAAALGAGGGLLGGALLGSAMADDGDHYTENNYYGDDGDYGGDGGDFGGGDFGGGDF</sequence>
<feature type="compositionally biased region" description="Gly residues" evidence="1">
    <location>
        <begin position="201"/>
        <end position="217"/>
    </location>
</feature>
<dbReference type="PROSITE" id="PS50020">
    <property type="entry name" value="WW_DOMAIN_2"/>
    <property type="match status" value="1"/>
</dbReference>
<dbReference type="SUPFAM" id="SSF51045">
    <property type="entry name" value="WW domain"/>
    <property type="match status" value="1"/>
</dbReference>
<feature type="domain" description="WW" evidence="2">
    <location>
        <begin position="13"/>
        <end position="47"/>
    </location>
</feature>
<dbReference type="EMBL" id="ML986617">
    <property type="protein sequence ID" value="KAF2264290.1"/>
    <property type="molecule type" value="Genomic_DNA"/>
</dbReference>
<dbReference type="AlphaFoldDB" id="A0A9P4K9H6"/>
<feature type="region of interest" description="Disordered" evidence="1">
    <location>
        <begin position="42"/>
        <end position="242"/>
    </location>
</feature>
<feature type="compositionally biased region" description="Low complexity" evidence="1">
    <location>
        <begin position="131"/>
        <end position="142"/>
    </location>
</feature>
<dbReference type="PROSITE" id="PS01159">
    <property type="entry name" value="WW_DOMAIN_1"/>
    <property type="match status" value="1"/>
</dbReference>
<dbReference type="CDD" id="cd00201">
    <property type="entry name" value="WW"/>
    <property type="match status" value="1"/>
</dbReference>
<feature type="compositionally biased region" description="Polar residues" evidence="1">
    <location>
        <begin position="77"/>
        <end position="92"/>
    </location>
</feature>
<dbReference type="Pfam" id="PF00397">
    <property type="entry name" value="WW"/>
    <property type="match status" value="1"/>
</dbReference>
<evidence type="ECO:0000313" key="4">
    <source>
        <dbReference type="Proteomes" id="UP000800093"/>
    </source>
</evidence>
<dbReference type="OrthoDB" id="2530521at2759"/>
<dbReference type="Proteomes" id="UP000800093">
    <property type="component" value="Unassembled WGS sequence"/>
</dbReference>
<evidence type="ECO:0000256" key="1">
    <source>
        <dbReference type="SAM" id="MobiDB-lite"/>
    </source>
</evidence>
<dbReference type="SMART" id="SM00456">
    <property type="entry name" value="WW"/>
    <property type="match status" value="1"/>
</dbReference>
<evidence type="ECO:0000259" key="2">
    <source>
        <dbReference type="PROSITE" id="PS50020"/>
    </source>
</evidence>
<feature type="region of interest" description="Disordered" evidence="1">
    <location>
        <begin position="266"/>
        <end position="297"/>
    </location>
</feature>
<feature type="compositionally biased region" description="Basic and acidic residues" evidence="1">
    <location>
        <begin position="93"/>
        <end position="108"/>
    </location>
</feature>
<evidence type="ECO:0000313" key="3">
    <source>
        <dbReference type="EMBL" id="KAF2264290.1"/>
    </source>
</evidence>
<name>A0A9P4K9H6_9PLEO</name>
<organism evidence="3 4">
    <name type="scientific">Lojkania enalia</name>
    <dbReference type="NCBI Taxonomy" id="147567"/>
    <lineage>
        <taxon>Eukaryota</taxon>
        <taxon>Fungi</taxon>
        <taxon>Dikarya</taxon>
        <taxon>Ascomycota</taxon>
        <taxon>Pezizomycotina</taxon>
        <taxon>Dothideomycetes</taxon>
        <taxon>Pleosporomycetidae</taxon>
        <taxon>Pleosporales</taxon>
        <taxon>Pleosporales incertae sedis</taxon>
        <taxon>Lojkania</taxon>
    </lineage>
</organism>
<feature type="compositionally biased region" description="Pro residues" evidence="1">
    <location>
        <begin position="48"/>
        <end position="64"/>
    </location>
</feature>
<feature type="compositionally biased region" description="Low complexity" evidence="1">
    <location>
        <begin position="177"/>
        <end position="186"/>
    </location>
</feature>
<protein>
    <recommendedName>
        <fullName evidence="2">WW domain-containing protein</fullName>
    </recommendedName>
</protein>
<feature type="compositionally biased region" description="Gly residues" evidence="1">
    <location>
        <begin position="281"/>
        <end position="297"/>
    </location>
</feature>
<gene>
    <name evidence="3" type="ORF">CC78DRAFT_533352</name>
</gene>
<feature type="compositionally biased region" description="Low complexity" evidence="1">
    <location>
        <begin position="150"/>
        <end position="161"/>
    </location>
</feature>
<reference evidence="4" key="1">
    <citation type="journal article" date="2020" name="Stud. Mycol.">
        <title>101 Dothideomycetes genomes: A test case for predicting lifestyles and emergence of pathogens.</title>
        <authorList>
            <person name="Haridas S."/>
            <person name="Albert R."/>
            <person name="Binder M."/>
            <person name="Bloem J."/>
            <person name="LaButti K."/>
            <person name="Salamov A."/>
            <person name="Andreopoulos B."/>
            <person name="Baker S."/>
            <person name="Barry K."/>
            <person name="Bills G."/>
            <person name="Bluhm B."/>
            <person name="Cannon C."/>
            <person name="Castanera R."/>
            <person name="Culley D."/>
            <person name="Daum C."/>
            <person name="Ezra D."/>
            <person name="Gonzalez J."/>
            <person name="Henrissat B."/>
            <person name="Kuo A."/>
            <person name="Liang C."/>
            <person name="Lipzen A."/>
            <person name="Lutzoni F."/>
            <person name="Magnuson J."/>
            <person name="Mondo S."/>
            <person name="Nolan M."/>
            <person name="Ohm R."/>
            <person name="Pangilinan J."/>
            <person name="Park H.-J."/>
            <person name="Ramirez L."/>
            <person name="Alfaro M."/>
            <person name="Sun H."/>
            <person name="Tritt A."/>
            <person name="Yoshinaga Y."/>
            <person name="Zwiers L.-H."/>
            <person name="Turgeon B."/>
            <person name="Goodwin S."/>
            <person name="Spatafora J."/>
            <person name="Crous P."/>
            <person name="Grigoriev I."/>
        </authorList>
    </citation>
    <scope>NUCLEOTIDE SEQUENCE [LARGE SCALE GENOMIC DNA]</scope>
    <source>
        <strain evidence="4">CBS 304.66</strain>
    </source>
</reference>
<dbReference type="InterPro" id="IPR036020">
    <property type="entry name" value="WW_dom_sf"/>
</dbReference>
<proteinExistence type="predicted"/>
<dbReference type="InterPro" id="IPR001202">
    <property type="entry name" value="WW_dom"/>
</dbReference>
<comment type="caution">
    <text evidence="3">The sequence shown here is derived from an EMBL/GenBank/DDBJ whole genome shotgun (WGS) entry which is preliminary data.</text>
</comment>
<accession>A0A9P4K9H6</accession>
<feature type="compositionally biased region" description="Low complexity" evidence="1">
    <location>
        <begin position="218"/>
        <end position="230"/>
    </location>
</feature>